<dbReference type="AlphaFoldDB" id="A0A7W7A9V8"/>
<keyword evidence="1" id="KW-0472">Membrane</keyword>
<keyword evidence="1" id="KW-0812">Transmembrane</keyword>
<keyword evidence="3" id="KW-1185">Reference proteome</keyword>
<reference evidence="2 3" key="1">
    <citation type="submission" date="2020-08" db="EMBL/GenBank/DDBJ databases">
        <title>Genomic Encyclopedia of Type Strains, Phase IV (KMG-IV): sequencing the most valuable type-strain genomes for metagenomic binning, comparative biology and taxonomic classification.</title>
        <authorList>
            <person name="Goeker M."/>
        </authorList>
    </citation>
    <scope>NUCLEOTIDE SEQUENCE [LARGE SCALE GENOMIC DNA]</scope>
    <source>
        <strain evidence="2 3">DSM 17507</strain>
    </source>
</reference>
<keyword evidence="1" id="KW-1133">Transmembrane helix</keyword>
<feature type="transmembrane region" description="Helical" evidence="1">
    <location>
        <begin position="6"/>
        <end position="26"/>
    </location>
</feature>
<proteinExistence type="predicted"/>
<protein>
    <submittedName>
        <fullName evidence="2">Vacuolar-type H+-ATPase subunit I/STV1</fullName>
    </submittedName>
</protein>
<evidence type="ECO:0000256" key="1">
    <source>
        <dbReference type="SAM" id="Phobius"/>
    </source>
</evidence>
<dbReference type="EMBL" id="JACHOA010000002">
    <property type="protein sequence ID" value="MBB4613016.1"/>
    <property type="molecule type" value="Genomic_DNA"/>
</dbReference>
<gene>
    <name evidence="2" type="ORF">GGR37_001275</name>
</gene>
<dbReference type="Proteomes" id="UP000538566">
    <property type="component" value="Unassembled WGS sequence"/>
</dbReference>
<dbReference type="RefSeq" id="WP_144905161.1">
    <property type="nucleotide sequence ID" value="NZ_JACHOA010000002.1"/>
</dbReference>
<accession>A0A7W7A9V8</accession>
<evidence type="ECO:0000313" key="3">
    <source>
        <dbReference type="Proteomes" id="UP000538566"/>
    </source>
</evidence>
<evidence type="ECO:0000313" key="2">
    <source>
        <dbReference type="EMBL" id="MBB4613016.1"/>
    </source>
</evidence>
<dbReference type="OrthoDB" id="279522at2"/>
<comment type="caution">
    <text evidence="2">The sequence shown here is derived from an EMBL/GenBank/DDBJ whole genome shotgun (WGS) entry which is preliminary data.</text>
</comment>
<feature type="transmembrane region" description="Helical" evidence="1">
    <location>
        <begin position="70"/>
        <end position="91"/>
    </location>
</feature>
<sequence length="110" mass="11962">MFLIVWLIVMIGYTSVVVVGLGPDFLKPFQKIVEDKGWPGQFGLDLLGFLLLTAFWIGWRHGSGLTGTTLALVVVSGGMIGVSIYLLIAIARCRGDIRSLLLGQDRARDA</sequence>
<organism evidence="2 3">
    <name type="scientific">Novosphingobium taihuense</name>
    <dbReference type="NCBI Taxonomy" id="260085"/>
    <lineage>
        <taxon>Bacteria</taxon>
        <taxon>Pseudomonadati</taxon>
        <taxon>Pseudomonadota</taxon>
        <taxon>Alphaproteobacteria</taxon>
        <taxon>Sphingomonadales</taxon>
        <taxon>Sphingomonadaceae</taxon>
        <taxon>Novosphingobium</taxon>
    </lineage>
</organism>
<feature type="transmembrane region" description="Helical" evidence="1">
    <location>
        <begin position="38"/>
        <end position="58"/>
    </location>
</feature>
<name>A0A7W7A9V8_9SPHN</name>